<name>A0ABD0M9X8_9CAEN</name>
<keyword evidence="8" id="KW-1185">Reference proteome</keyword>
<feature type="compositionally biased region" description="Polar residues" evidence="5">
    <location>
        <begin position="404"/>
        <end position="436"/>
    </location>
</feature>
<feature type="compositionally biased region" description="Low complexity" evidence="5">
    <location>
        <begin position="679"/>
        <end position="695"/>
    </location>
</feature>
<feature type="region of interest" description="Disordered" evidence="5">
    <location>
        <begin position="393"/>
        <end position="445"/>
    </location>
</feature>
<feature type="region of interest" description="Disordered" evidence="5">
    <location>
        <begin position="671"/>
        <end position="710"/>
    </location>
</feature>
<feature type="region of interest" description="Disordered" evidence="5">
    <location>
        <begin position="319"/>
        <end position="368"/>
    </location>
</feature>
<dbReference type="InterPro" id="IPR017455">
    <property type="entry name" value="Znf_FYVE-rel"/>
</dbReference>
<sequence>MDFVDLDKVLDQFEEEEKAAGELQPGQETTPSGYAEYLASHQDRPWESLSYADPSDTSSLKQHHGHLTSHSISYDDPYDTYGLDPRLKIPAGGQGVFPGSKQTDGLNSVYANNSITSDHYQSHNGLGYSLTGSSMSPPLGTDEEQSQVKLKQDTIESYLPPQQNGTTGVNGSVDVYVNGRKGEDGERRGLIASQPASIQTDVLTPNSERELMSSPFPKSDIIVVGHENSPQYTSREDEEVSDHAGMQNGTSSTYASVPSIEPEPEHQLTDQHPPVPVTVAVIEKPDSSGGVPSDTHHSTGEPLVIESQRKQAETCETVENNAASEEGPSLNDAPNTVDAGKSECEVKPASDSETVERDPEKATGTVNSTVGFDVEECEVDQDEVNAYLQDLDENSDSGCEDVVTEQSQFSSSSCATEAQDASQSNKLEHGSSQSADSADFPGRVDHFSVSRDMSTIVVPEAMETETVTENVVTHSHSQNIPQSSNMPDISEPQGDGPQVVDTDEEAEAGCSEKRGERSETGVADLNNSSMSDNSSPDVVADASRVTTASIHSQPTERPQPMDVSELDMPRTEVGLKQEDAVSLDFPVTGSGSELSTLVKGRLEIESLLDEAVAARLAQKQAESNKMIPVPPPAEPAPGGVHTMDTVTVERCKPELGSQSCDFQGNQLDGLSVGDGSKDLTSTSPAVLSSSPSPTLGIGARPKDPSQMKKNRPNSLLGLSKISLGTPFSPPQSCPQAVEGQMLAGQQHTVTDAGRPPYSMHPVDHTIPSETAIEPLSQQYHMDVRHLGVPPPVVSAPAPDVSAPVPVDGSPVPGSAGAVQASDLEAPVMRRPDSGFTGDVGEGVEASCGGQRPRSWSPSTLASPTPTQKMKRPTSLNLPVRQDFSRMGNISPDGDVTRTRKAEFLQDTGMANDTGSSEDDSMPVGDADGGSSGGADSTEEGGAAAAAEVQFDGHPSSILHVNLGKVAPTWVPDADAPTCMQCEARFTFTKRRHHCRACGKVFCSSCCNLKSRLAYQDNKEGRVCTSCHHLLAAAESCGPAGVACRSPNPNNPTEYCSTIPPPQQANARAPLPTVMVPTGVLKREGSNRKSEPKQVMFSDGIRPGGDLTELDGSDQARLPPRRTGRVQKKVERQHGMAFHAGEHASPKTKRLRGGEGMRNPCLIPEEGLPPVVVDTDDKGEVTLSENPDPTSLMAQIRNEEASPVTFAVNRNLFVLVKIINLDCCVNRVVWCFTTRGMITVGQEELVMVLETLPDEDTIPRDIFCHFSTVYDEAGKGNTVTNMGHSIFNQQFLDGRGHGGLLYLRSSFQCTLKLVLPNPPFLFAILLQKWETPWAKVFPIRLMLRLGAEYRYYPCPLVSIRNRKPVFYEIGHTIMNLLADFRNFQYMLPQIRGVTIHMEDKKTYINLPRNRYGELMKVVSDSNEHVMAMGATFSTEADSHLVCIQNEEGNYQTQAINIQNKPRQVTGASFVVFNGALKSSSGLHAKSSIVEDGLMVQIMPEMMAALKQSMKDMVDFTIGCGSVTIPQPEEMVIVRWVDDDKQVNLGVKSPVDGMSMDGVESIYIHNATDYVGEHYAIRWTEVFFLQTESGSSRWEPVDLSHVAETLASAVCIALTPHLNQLKQAALTKIGLRVTLEPERVGYEVGSNGERLPDFYMNDLDSALIPVIHGAITQSREGPIVLELILHVIH</sequence>
<dbReference type="Gene3D" id="3.30.40.10">
    <property type="entry name" value="Zinc/RING finger domain, C3HC4 (zinc finger)"/>
    <property type="match status" value="1"/>
</dbReference>
<feature type="compositionally biased region" description="Basic and acidic residues" evidence="5">
    <location>
        <begin position="1081"/>
        <end position="1091"/>
    </location>
</feature>
<evidence type="ECO:0000256" key="1">
    <source>
        <dbReference type="ARBA" id="ARBA00022723"/>
    </source>
</evidence>
<evidence type="ECO:0000256" key="3">
    <source>
        <dbReference type="ARBA" id="ARBA00022833"/>
    </source>
</evidence>
<evidence type="ECO:0000259" key="6">
    <source>
        <dbReference type="PROSITE" id="PS50178"/>
    </source>
</evidence>
<dbReference type="Pfam" id="PF01363">
    <property type="entry name" value="FYVE"/>
    <property type="match status" value="1"/>
</dbReference>
<feature type="compositionally biased region" description="Basic and acidic residues" evidence="5">
    <location>
        <begin position="894"/>
        <end position="903"/>
    </location>
</feature>
<protein>
    <recommendedName>
        <fullName evidence="6">FYVE-type domain-containing protein</fullName>
    </recommendedName>
</protein>
<dbReference type="FunFam" id="3.30.500.40:FF:000001">
    <property type="entry name" value="Zinc finger, FYVE domain-containing 9a"/>
    <property type="match status" value="1"/>
</dbReference>
<feature type="compositionally biased region" description="Polar residues" evidence="5">
    <location>
        <begin position="247"/>
        <end position="256"/>
    </location>
</feature>
<evidence type="ECO:0000256" key="5">
    <source>
        <dbReference type="SAM" id="MobiDB-lite"/>
    </source>
</evidence>
<proteinExistence type="predicted"/>
<evidence type="ECO:0000256" key="2">
    <source>
        <dbReference type="ARBA" id="ARBA00022771"/>
    </source>
</evidence>
<feature type="compositionally biased region" description="Polar residues" evidence="5">
    <location>
        <begin position="544"/>
        <end position="556"/>
    </location>
</feature>
<feature type="region of interest" description="Disordered" evidence="5">
    <location>
        <begin position="1081"/>
        <end position="1153"/>
    </location>
</feature>
<dbReference type="PANTHER" id="PTHR46319:SF3">
    <property type="entry name" value="ZINC FINGER FYVE DOMAIN-CONTAINING PROTEIN"/>
    <property type="match status" value="1"/>
</dbReference>
<dbReference type="SMART" id="SM01421">
    <property type="entry name" value="DUF3480"/>
    <property type="match status" value="1"/>
</dbReference>
<feature type="compositionally biased region" description="Polar residues" evidence="5">
    <location>
        <begin position="853"/>
        <end position="867"/>
    </location>
</feature>
<feature type="compositionally biased region" description="Low complexity" evidence="5">
    <location>
        <begin position="933"/>
        <end position="943"/>
    </location>
</feature>
<feature type="domain" description="FYVE-type" evidence="6">
    <location>
        <begin position="972"/>
        <end position="1031"/>
    </location>
</feature>
<feature type="compositionally biased region" description="Low complexity" evidence="5">
    <location>
        <begin position="526"/>
        <end position="535"/>
    </location>
</feature>
<dbReference type="Proteomes" id="UP001519460">
    <property type="component" value="Unassembled WGS sequence"/>
</dbReference>
<dbReference type="CDD" id="cd15729">
    <property type="entry name" value="FYVE_endofin"/>
    <property type="match status" value="1"/>
</dbReference>
<feature type="region of interest" description="Disordered" evidence="5">
    <location>
        <begin position="805"/>
        <end position="943"/>
    </location>
</feature>
<dbReference type="SUPFAM" id="SSF57903">
    <property type="entry name" value="FYVE/PHD zinc finger"/>
    <property type="match status" value="1"/>
</dbReference>
<feature type="compositionally biased region" description="Basic and acidic residues" evidence="5">
    <location>
        <begin position="510"/>
        <end position="519"/>
    </location>
</feature>
<dbReference type="PROSITE" id="PS50178">
    <property type="entry name" value="ZF_FYVE"/>
    <property type="match status" value="1"/>
</dbReference>
<accession>A0ABD0M9X8</accession>
<dbReference type="Pfam" id="PF11409">
    <property type="entry name" value="SARA"/>
    <property type="match status" value="1"/>
</dbReference>
<dbReference type="EMBL" id="JACVVK020000002">
    <property type="protein sequence ID" value="KAK7508269.1"/>
    <property type="molecule type" value="Genomic_DNA"/>
</dbReference>
<dbReference type="InterPro" id="IPR011011">
    <property type="entry name" value="Znf_FYVE_PHD"/>
</dbReference>
<dbReference type="GO" id="GO:0008270">
    <property type="term" value="F:zinc ion binding"/>
    <property type="evidence" value="ECO:0007669"/>
    <property type="project" value="UniProtKB-KW"/>
</dbReference>
<reference evidence="7 8" key="1">
    <citation type="journal article" date="2023" name="Sci. Data">
        <title>Genome assembly of the Korean intertidal mud-creeper Batillaria attramentaria.</title>
        <authorList>
            <person name="Patra A.K."/>
            <person name="Ho P.T."/>
            <person name="Jun S."/>
            <person name="Lee S.J."/>
            <person name="Kim Y."/>
            <person name="Won Y.J."/>
        </authorList>
    </citation>
    <scope>NUCLEOTIDE SEQUENCE [LARGE SCALE GENOMIC DNA]</scope>
    <source>
        <strain evidence="7">Wonlab-2016</strain>
    </source>
</reference>
<dbReference type="PANTHER" id="PTHR46319">
    <property type="entry name" value="ZINC FINGER FYVE DOMAIN-CONTAINING PROTEIN"/>
    <property type="match status" value="1"/>
</dbReference>
<gene>
    <name evidence="7" type="ORF">BaRGS_00000508</name>
</gene>
<feature type="compositionally biased region" description="Low complexity" evidence="5">
    <location>
        <begin position="805"/>
        <end position="816"/>
    </location>
</feature>
<keyword evidence="3" id="KW-0862">Zinc</keyword>
<evidence type="ECO:0000313" key="8">
    <source>
        <dbReference type="Proteomes" id="UP001519460"/>
    </source>
</evidence>
<dbReference type="InterPro" id="IPR013083">
    <property type="entry name" value="Znf_RING/FYVE/PHD"/>
</dbReference>
<dbReference type="Gene3D" id="3.30.1360.220">
    <property type="entry name" value="Domain of unknown function (DUF3480), N-terminal subdomain"/>
    <property type="match status" value="1"/>
</dbReference>
<dbReference type="InterPro" id="IPR024608">
    <property type="entry name" value="SARA-like_SBD"/>
</dbReference>
<dbReference type="SMART" id="SM01422">
    <property type="entry name" value="SARA"/>
    <property type="match status" value="1"/>
</dbReference>
<dbReference type="InterPro" id="IPR037145">
    <property type="entry name" value="SARA_Smad-bd_sf"/>
</dbReference>
<dbReference type="FunFam" id="3.30.40.10:FF:000084">
    <property type="entry name" value="Zinc finger, FYVE domain-containing 9b"/>
    <property type="match status" value="1"/>
</dbReference>
<dbReference type="InterPro" id="IPR022557">
    <property type="entry name" value="SARA-like_C"/>
</dbReference>
<feature type="region of interest" description="Disordered" evidence="5">
    <location>
        <begin position="468"/>
        <end position="563"/>
    </location>
</feature>
<keyword evidence="2 4" id="KW-0863">Zinc-finger</keyword>
<keyword evidence="1" id="KW-0479">Metal-binding</keyword>
<organism evidence="7 8">
    <name type="scientific">Batillaria attramentaria</name>
    <dbReference type="NCBI Taxonomy" id="370345"/>
    <lineage>
        <taxon>Eukaryota</taxon>
        <taxon>Metazoa</taxon>
        <taxon>Spiralia</taxon>
        <taxon>Lophotrochozoa</taxon>
        <taxon>Mollusca</taxon>
        <taxon>Gastropoda</taxon>
        <taxon>Caenogastropoda</taxon>
        <taxon>Sorbeoconcha</taxon>
        <taxon>Cerithioidea</taxon>
        <taxon>Batillariidae</taxon>
        <taxon>Batillaria</taxon>
    </lineage>
</organism>
<feature type="compositionally biased region" description="Polar residues" evidence="5">
    <location>
        <begin position="474"/>
        <end position="487"/>
    </location>
</feature>
<feature type="compositionally biased region" description="Basic and acidic residues" evidence="5">
    <location>
        <begin position="1127"/>
        <end position="1144"/>
    </location>
</feature>
<dbReference type="Gene3D" id="3.30.500.40">
    <property type="match status" value="1"/>
</dbReference>
<dbReference type="Pfam" id="PF11979">
    <property type="entry name" value="SARA_C"/>
    <property type="match status" value="1"/>
</dbReference>
<comment type="caution">
    <text evidence="7">The sequence shown here is derived from an EMBL/GenBank/DDBJ whole genome shotgun (WGS) entry which is preliminary data.</text>
</comment>
<evidence type="ECO:0000313" key="7">
    <source>
        <dbReference type="EMBL" id="KAK7508269.1"/>
    </source>
</evidence>
<dbReference type="InterPro" id="IPR000306">
    <property type="entry name" value="Znf_FYVE"/>
</dbReference>
<feature type="region of interest" description="Disordered" evidence="5">
    <location>
        <begin position="16"/>
        <end position="71"/>
    </location>
</feature>
<feature type="compositionally biased region" description="Basic and acidic residues" evidence="5">
    <location>
        <begin position="340"/>
        <end position="361"/>
    </location>
</feature>
<feature type="region of interest" description="Disordered" evidence="5">
    <location>
        <begin position="230"/>
        <end position="272"/>
    </location>
</feature>
<dbReference type="SMART" id="SM00064">
    <property type="entry name" value="FYVE"/>
    <property type="match status" value="1"/>
</dbReference>
<evidence type="ECO:0000256" key="4">
    <source>
        <dbReference type="PROSITE-ProRule" id="PRU00091"/>
    </source>
</evidence>
<dbReference type="Gene3D" id="4.10.720.10">
    <property type="entry name" value="Smad anchor for receptor activation, Smad-binding domain"/>
    <property type="match status" value="1"/>
</dbReference>
<feature type="compositionally biased region" description="Acidic residues" evidence="5">
    <location>
        <begin position="393"/>
        <end position="403"/>
    </location>
</feature>